<dbReference type="AlphaFoldDB" id="A0A0E0GVW5"/>
<dbReference type="Proteomes" id="UP000006591">
    <property type="component" value="Chromosome 3"/>
</dbReference>
<proteinExistence type="predicted"/>
<protein>
    <submittedName>
        <fullName evidence="1">Uncharacterized protein</fullName>
    </submittedName>
</protein>
<accession>A0A0E0GVW5</accession>
<keyword evidence="2" id="KW-1185">Reference proteome</keyword>
<evidence type="ECO:0000313" key="1">
    <source>
        <dbReference type="EnsemblPlants" id="ONIVA03G41410.1"/>
    </source>
</evidence>
<dbReference type="HOGENOM" id="CLU_187166_0_0_1"/>
<reference evidence="1" key="1">
    <citation type="submission" date="2015-04" db="UniProtKB">
        <authorList>
            <consortium name="EnsemblPlants"/>
        </authorList>
    </citation>
    <scope>IDENTIFICATION</scope>
    <source>
        <strain evidence="1">SL10</strain>
    </source>
</reference>
<name>A0A0E0GVW5_ORYNI</name>
<dbReference type="OMA" id="LACHWWI"/>
<sequence>MKQCILESFSSCRSDRDYTKVLACHRWIQDEFLRKATHKWAFLSDMSPRKFVIFLAGRCSNQLKMKLQGWHAQMMASCHICSADASNFSCLN</sequence>
<organism evidence="1">
    <name type="scientific">Oryza nivara</name>
    <name type="common">Indian wild rice</name>
    <name type="synonym">Oryza sativa f. spontanea</name>
    <dbReference type="NCBI Taxonomy" id="4536"/>
    <lineage>
        <taxon>Eukaryota</taxon>
        <taxon>Viridiplantae</taxon>
        <taxon>Streptophyta</taxon>
        <taxon>Embryophyta</taxon>
        <taxon>Tracheophyta</taxon>
        <taxon>Spermatophyta</taxon>
        <taxon>Magnoliopsida</taxon>
        <taxon>Liliopsida</taxon>
        <taxon>Poales</taxon>
        <taxon>Poaceae</taxon>
        <taxon>BOP clade</taxon>
        <taxon>Oryzoideae</taxon>
        <taxon>Oryzeae</taxon>
        <taxon>Oryzinae</taxon>
        <taxon>Oryza</taxon>
    </lineage>
</organism>
<reference evidence="1" key="2">
    <citation type="submission" date="2018-04" db="EMBL/GenBank/DDBJ databases">
        <title>OnivRS2 (Oryza nivara Reference Sequence Version 2).</title>
        <authorList>
            <person name="Zhang J."/>
            <person name="Kudrna D."/>
            <person name="Lee S."/>
            <person name="Talag J."/>
            <person name="Rajasekar S."/>
            <person name="Welchert J."/>
            <person name="Hsing Y.-I."/>
            <person name="Wing R.A."/>
        </authorList>
    </citation>
    <scope>NUCLEOTIDE SEQUENCE [LARGE SCALE GENOMIC DNA]</scope>
    <source>
        <strain evidence="1">SL10</strain>
    </source>
</reference>
<dbReference type="Gramene" id="ONIVA03G41410.1">
    <property type="protein sequence ID" value="ONIVA03G41410.1"/>
    <property type="gene ID" value="ONIVA03G41410"/>
</dbReference>
<evidence type="ECO:0000313" key="2">
    <source>
        <dbReference type="Proteomes" id="UP000006591"/>
    </source>
</evidence>
<dbReference type="EnsemblPlants" id="ONIVA03G41410.1">
    <property type="protein sequence ID" value="ONIVA03G41410.1"/>
    <property type="gene ID" value="ONIVA03G41410"/>
</dbReference>